<dbReference type="RefSeq" id="WP_064280489.1">
    <property type="nucleotide sequence ID" value="NZ_LWCS01000012.1"/>
</dbReference>
<proteinExistence type="predicted"/>
<dbReference type="InterPro" id="IPR003870">
    <property type="entry name" value="DUF222"/>
</dbReference>
<comment type="caution">
    <text evidence="3">The sequence shown here is derived from an EMBL/GenBank/DDBJ whole genome shotgun (WGS) entry which is preliminary data.</text>
</comment>
<feature type="domain" description="DUF222" evidence="2">
    <location>
        <begin position="33"/>
        <end position="405"/>
    </location>
</feature>
<dbReference type="InterPro" id="IPR003615">
    <property type="entry name" value="HNH_nuc"/>
</dbReference>
<dbReference type="CDD" id="cd00085">
    <property type="entry name" value="HNHc"/>
    <property type="match status" value="1"/>
</dbReference>
<feature type="compositionally biased region" description="Low complexity" evidence="1">
    <location>
        <begin position="248"/>
        <end position="263"/>
    </location>
</feature>
<dbReference type="EMBL" id="LWCS01000012">
    <property type="protein sequence ID" value="OAN40645.1"/>
    <property type="molecule type" value="Genomic_DNA"/>
</dbReference>
<feature type="compositionally biased region" description="Basic and acidic residues" evidence="1">
    <location>
        <begin position="175"/>
        <end position="187"/>
    </location>
</feature>
<protein>
    <recommendedName>
        <fullName evidence="2">DUF222 domain-containing protein</fullName>
    </recommendedName>
</protein>
<dbReference type="OrthoDB" id="4774865at2"/>
<evidence type="ECO:0000313" key="3">
    <source>
        <dbReference type="EMBL" id="OAN40645.1"/>
    </source>
</evidence>
<sequence length="503" mass="54434">MEIVSEALAGMGENLAILSKACDELSHRELIALLSGLATVVRTVPALEHQILARLLIETEPHRLGEASWKKVLTTGLRVSGREAGRRLVRAKTLGPRRTVGGEPLAPLWESTAAAQAQGLLDEEHVSVIARFHKALPTWVDAGTRAQADEELARLGGGLDPENLATAARHLLAKIDQDGPEPSERERGRKRGLKLGRQQPDGTSWLSGWVTAKFRAAVEAVWAKEAAPGHHIPDYELDDSDDQTSIPDATAGGDETAEAAAEVADADHDAAGKAEPSVVDGRAADSADEDHDPPPEARGSDPRTQEQRNHDALEALAFRALESGQLGTHNGLPVTVIVSTTLQELQKGAGVAVTGGGTLLPMRDLIRLAAKAFHYLYVYDKHTEQSLYLGRAKRLANAAQRIALHGKERGCTRPGCSAPGYGAEVHHAVADWKDDGQTNIDELTFACGPDHRMLDKTGWCTRKNAKGQTEWLPPPDLDTGQRRVNRYHHPERYLLPEDDGHDP</sequence>
<dbReference type="Pfam" id="PF02720">
    <property type="entry name" value="DUF222"/>
    <property type="match status" value="1"/>
</dbReference>
<name>A0A178M0G6_MYCIR</name>
<feature type="region of interest" description="Disordered" evidence="1">
    <location>
        <begin position="230"/>
        <end position="308"/>
    </location>
</feature>
<evidence type="ECO:0000256" key="1">
    <source>
        <dbReference type="SAM" id="MobiDB-lite"/>
    </source>
</evidence>
<reference evidence="3 4" key="1">
    <citation type="submission" date="2016-04" db="EMBL/GenBank/DDBJ databases">
        <title>Draft Genome Sequences of Staphylococcus capitis Strain H36, S. capitis Strain H65, S. cohnii Strain H62, S. hominis Strain H69, Mycobacterium iranicum Strain H39, Plantibacter sp. Strain H53, Pseudomonas oryzihabitans Strain H72, and Microbacterium sp. Strain H83, isolated from residential settings.</title>
        <authorList>
            <person name="Lymperopoulou D."/>
            <person name="Adams R.I."/>
            <person name="Lindow S."/>
            <person name="Coil D.A."/>
            <person name="Jospin G."/>
            <person name="Eisen J.A."/>
        </authorList>
    </citation>
    <scope>NUCLEOTIDE SEQUENCE [LARGE SCALE GENOMIC DNA]</scope>
    <source>
        <strain evidence="3 4">H39</strain>
    </source>
</reference>
<organism evidence="3 4">
    <name type="scientific">Mycolicibacterium iranicum</name>
    <name type="common">Mycobacterium iranicum</name>
    <dbReference type="NCBI Taxonomy" id="912594"/>
    <lineage>
        <taxon>Bacteria</taxon>
        <taxon>Bacillati</taxon>
        <taxon>Actinomycetota</taxon>
        <taxon>Actinomycetes</taxon>
        <taxon>Mycobacteriales</taxon>
        <taxon>Mycobacteriaceae</taxon>
        <taxon>Mycolicibacterium</taxon>
    </lineage>
</organism>
<dbReference type="Proteomes" id="UP000078396">
    <property type="component" value="Unassembled WGS sequence"/>
</dbReference>
<gene>
    <name evidence="3" type="ORF">A4X20_13745</name>
</gene>
<evidence type="ECO:0000259" key="2">
    <source>
        <dbReference type="Pfam" id="PF02720"/>
    </source>
</evidence>
<feature type="region of interest" description="Disordered" evidence="1">
    <location>
        <begin position="175"/>
        <end position="205"/>
    </location>
</feature>
<dbReference type="AlphaFoldDB" id="A0A178M0G6"/>
<evidence type="ECO:0000313" key="4">
    <source>
        <dbReference type="Proteomes" id="UP000078396"/>
    </source>
</evidence>
<feature type="compositionally biased region" description="Basic and acidic residues" evidence="1">
    <location>
        <begin position="292"/>
        <end position="308"/>
    </location>
</feature>
<accession>A0A178M0G6</accession>